<dbReference type="GO" id="GO:0008933">
    <property type="term" value="F:peptidoglycan lytic transglycosylase activity"/>
    <property type="evidence" value="ECO:0007669"/>
    <property type="project" value="InterPro"/>
</dbReference>
<dbReference type="InterPro" id="IPR023346">
    <property type="entry name" value="Lysozyme-like_dom_sf"/>
</dbReference>
<dbReference type="Pfam" id="PF01464">
    <property type="entry name" value="SLT"/>
    <property type="match status" value="1"/>
</dbReference>
<keyword evidence="2" id="KW-0732">Signal</keyword>
<evidence type="ECO:0000259" key="3">
    <source>
        <dbReference type="Pfam" id="PF01464"/>
    </source>
</evidence>
<dbReference type="SUPFAM" id="SSF53955">
    <property type="entry name" value="Lysozyme-like"/>
    <property type="match status" value="1"/>
</dbReference>
<dbReference type="PANTHER" id="PTHR37423">
    <property type="entry name" value="SOLUBLE LYTIC MUREIN TRANSGLYCOSYLASE-RELATED"/>
    <property type="match status" value="1"/>
</dbReference>
<reference evidence="4 5" key="1">
    <citation type="submission" date="2020-07" db="EMBL/GenBank/DDBJ databases">
        <title>Bacterium isolated from marien macroalgae.</title>
        <authorList>
            <person name="Zhu K."/>
            <person name="Lu D."/>
            <person name="Du Z."/>
        </authorList>
    </citation>
    <scope>NUCLEOTIDE SEQUENCE [LARGE SCALE GENOMIC DNA]</scope>
    <source>
        <strain evidence="4 5">3-1745</strain>
    </source>
</reference>
<dbReference type="CDD" id="cd00254">
    <property type="entry name" value="LT-like"/>
    <property type="match status" value="1"/>
</dbReference>
<dbReference type="RefSeq" id="WP_181737892.1">
    <property type="nucleotide sequence ID" value="NZ_JACEMT010000040.1"/>
</dbReference>
<comment type="caution">
    <text evidence="4">The sequence shown here is derived from an EMBL/GenBank/DDBJ whole genome shotgun (WGS) entry which is preliminary data.</text>
</comment>
<protein>
    <submittedName>
        <fullName evidence="4">Lytic transglycosylase domain-containing protein</fullName>
    </submittedName>
</protein>
<dbReference type="AlphaFoldDB" id="A0A7W1WWZ7"/>
<comment type="similarity">
    <text evidence="1">Belongs to the transglycosylase Slt family.</text>
</comment>
<evidence type="ECO:0000313" key="5">
    <source>
        <dbReference type="Proteomes" id="UP000538931"/>
    </source>
</evidence>
<sequence>MSRYVFSLVLAGLLVSATQAEAGVRRIEHPDGRVEYTNIAPAQKARVVNTYYKYRTGSGTLSFSDTKPKGVKYEEIRFDCFACKVHSGVNWETTPLFQERYQQAIDRIAANHGVDKSLVRAVIHAESAFNPQARSRVGAQGLMQLMPQTAAELGVGNAFDPEQNIDGGVRYLAMLLDRYNKDVRLATAAYNAGPGAVAKYDGVPPYAETQAYVKRIAILQRRYQALD</sequence>
<dbReference type="InterPro" id="IPR008258">
    <property type="entry name" value="Transglycosylase_SLT_dom_1"/>
</dbReference>
<evidence type="ECO:0000256" key="1">
    <source>
        <dbReference type="ARBA" id="ARBA00007734"/>
    </source>
</evidence>
<dbReference type="PANTHER" id="PTHR37423:SF2">
    <property type="entry name" value="MEMBRANE-BOUND LYTIC MUREIN TRANSGLYCOSYLASE C"/>
    <property type="match status" value="1"/>
</dbReference>
<feature type="chain" id="PRO_5030798738" evidence="2">
    <location>
        <begin position="23"/>
        <end position="227"/>
    </location>
</feature>
<feature type="domain" description="Transglycosylase SLT" evidence="3">
    <location>
        <begin position="105"/>
        <end position="202"/>
    </location>
</feature>
<name>A0A7W1WWZ7_9GAMM</name>
<dbReference type="Proteomes" id="UP000538931">
    <property type="component" value="Unassembled WGS sequence"/>
</dbReference>
<dbReference type="InterPro" id="IPR000189">
    <property type="entry name" value="Transglyc_AS"/>
</dbReference>
<proteinExistence type="inferred from homology"/>
<accession>A0A7W1WWZ7</accession>
<evidence type="ECO:0000313" key="4">
    <source>
        <dbReference type="EMBL" id="MBA4501736.1"/>
    </source>
</evidence>
<dbReference type="EMBL" id="JACEMT010000040">
    <property type="protein sequence ID" value="MBA4501736.1"/>
    <property type="molecule type" value="Genomic_DNA"/>
</dbReference>
<dbReference type="PROSITE" id="PS00922">
    <property type="entry name" value="TRANSGLYCOSYLASE"/>
    <property type="match status" value="1"/>
</dbReference>
<dbReference type="GO" id="GO:0016020">
    <property type="term" value="C:membrane"/>
    <property type="evidence" value="ECO:0007669"/>
    <property type="project" value="InterPro"/>
</dbReference>
<gene>
    <name evidence="4" type="ORF">H1S06_05095</name>
</gene>
<evidence type="ECO:0000256" key="2">
    <source>
        <dbReference type="SAM" id="SignalP"/>
    </source>
</evidence>
<feature type="signal peptide" evidence="2">
    <location>
        <begin position="1"/>
        <end position="22"/>
    </location>
</feature>
<keyword evidence="5" id="KW-1185">Reference proteome</keyword>
<dbReference type="Gene3D" id="1.10.530.10">
    <property type="match status" value="1"/>
</dbReference>
<dbReference type="GO" id="GO:0000270">
    <property type="term" value="P:peptidoglycan metabolic process"/>
    <property type="evidence" value="ECO:0007669"/>
    <property type="project" value="InterPro"/>
</dbReference>
<organism evidence="4 5">
    <name type="scientific">Marinobacterium marinum</name>
    <dbReference type="NCBI Taxonomy" id="2756129"/>
    <lineage>
        <taxon>Bacteria</taxon>
        <taxon>Pseudomonadati</taxon>
        <taxon>Pseudomonadota</taxon>
        <taxon>Gammaproteobacteria</taxon>
        <taxon>Oceanospirillales</taxon>
        <taxon>Oceanospirillaceae</taxon>
        <taxon>Marinobacterium</taxon>
    </lineage>
</organism>